<feature type="compositionally biased region" description="Basic and acidic residues" evidence="1">
    <location>
        <begin position="39"/>
        <end position="52"/>
    </location>
</feature>
<sequence length="238" mass="26525">MKKALAVCLALFLLAGCSGTGRSSSQESSASAGSQGEILSREEPREELPSMDERQQEYAEKYLSPLAYSGFFWREYTGDPAQLGKKLDEEGNVVGSDLLFMLFEDSFTQEEREELYAQYPDGIYPQEAVEEPLISHFGWTAEQIRSQLSESYDPQAGTYRYLGGRGGGPVYYVVTGSSAQGDILTLDYEVYGLGGGEDLEDYLLNIQAQLTIQVDGEDFVYQANHIQWERPDPTARDN</sequence>
<feature type="region of interest" description="Disordered" evidence="1">
    <location>
        <begin position="19"/>
        <end position="52"/>
    </location>
</feature>
<organism evidence="3">
    <name type="scientific">uncultured Anaerotruncus sp</name>
    <dbReference type="NCBI Taxonomy" id="905011"/>
    <lineage>
        <taxon>Bacteria</taxon>
        <taxon>Bacillati</taxon>
        <taxon>Bacillota</taxon>
        <taxon>Clostridia</taxon>
        <taxon>Eubacteriales</taxon>
        <taxon>Oscillospiraceae</taxon>
        <taxon>Anaerotruncus</taxon>
        <taxon>environmental samples</taxon>
    </lineage>
</organism>
<dbReference type="AlphaFoldDB" id="A0A6N2V5G7"/>
<feature type="compositionally biased region" description="Low complexity" evidence="1">
    <location>
        <begin position="23"/>
        <end position="37"/>
    </location>
</feature>
<dbReference type="PROSITE" id="PS51257">
    <property type="entry name" value="PROKAR_LIPOPROTEIN"/>
    <property type="match status" value="1"/>
</dbReference>
<evidence type="ECO:0000313" key="3">
    <source>
        <dbReference type="EMBL" id="VYT25240.1"/>
    </source>
</evidence>
<feature type="chain" id="PRO_5038732330" evidence="2">
    <location>
        <begin position="24"/>
        <end position="238"/>
    </location>
</feature>
<dbReference type="EMBL" id="CACRSL010000005">
    <property type="protein sequence ID" value="VYT25240.1"/>
    <property type="molecule type" value="Genomic_DNA"/>
</dbReference>
<proteinExistence type="predicted"/>
<feature type="signal peptide" evidence="2">
    <location>
        <begin position="1"/>
        <end position="23"/>
    </location>
</feature>
<gene>
    <name evidence="3" type="ORF">AULFYP135_02285</name>
</gene>
<protein>
    <submittedName>
        <fullName evidence="3">Uncharacterized protein</fullName>
    </submittedName>
</protein>
<reference evidence="3" key="1">
    <citation type="submission" date="2019-11" db="EMBL/GenBank/DDBJ databases">
        <authorList>
            <person name="Feng L."/>
        </authorList>
    </citation>
    <scope>NUCLEOTIDE SEQUENCE</scope>
    <source>
        <strain evidence="3">AundefinedLFYP135</strain>
    </source>
</reference>
<keyword evidence="2" id="KW-0732">Signal</keyword>
<evidence type="ECO:0000256" key="1">
    <source>
        <dbReference type="SAM" id="MobiDB-lite"/>
    </source>
</evidence>
<name>A0A6N2V5G7_9FIRM</name>
<accession>A0A6N2V5G7</accession>
<evidence type="ECO:0000256" key="2">
    <source>
        <dbReference type="SAM" id="SignalP"/>
    </source>
</evidence>